<reference evidence="3 4" key="1">
    <citation type="journal article" date="2021" name="Sci. Rep.">
        <title>The distribution of antibiotic resistance genes in chicken gut microbiota commensals.</title>
        <authorList>
            <person name="Juricova H."/>
            <person name="Matiasovicova J."/>
            <person name="Kubasova T."/>
            <person name="Cejkova D."/>
            <person name="Rychlik I."/>
        </authorList>
    </citation>
    <scope>NUCLEOTIDE SEQUENCE [LARGE SCALE GENOMIC DNA]</scope>
    <source>
        <strain evidence="3 4">An819</strain>
    </source>
</reference>
<dbReference type="InterPro" id="IPR045864">
    <property type="entry name" value="aa-tRNA-synth_II/BPL/LPL"/>
</dbReference>
<dbReference type="InterPro" id="IPR004143">
    <property type="entry name" value="BPL_LPL_catalytic"/>
</dbReference>
<dbReference type="GO" id="GO:0004077">
    <property type="term" value="F:biotin--[biotin carboxyl-carrier protein] ligase activity"/>
    <property type="evidence" value="ECO:0007669"/>
    <property type="project" value="UniProtKB-EC"/>
</dbReference>
<evidence type="ECO:0000313" key="4">
    <source>
        <dbReference type="Proteomes" id="UP000764045"/>
    </source>
</evidence>
<name>A0A938WKR8_9BACT</name>
<dbReference type="Proteomes" id="UP000764045">
    <property type="component" value="Unassembled WGS sequence"/>
</dbReference>
<dbReference type="PROSITE" id="PS51733">
    <property type="entry name" value="BPL_LPL_CATALYTIC"/>
    <property type="match status" value="1"/>
</dbReference>
<organism evidence="3 4">
    <name type="scientific">Marseilla massiliensis</name>
    <dbReference type="NCBI Taxonomy" id="1841864"/>
    <lineage>
        <taxon>Bacteria</taxon>
        <taxon>Pseudomonadati</taxon>
        <taxon>Bacteroidota</taxon>
        <taxon>Bacteroidia</taxon>
        <taxon>Bacteroidales</taxon>
        <taxon>Prevotellaceae</taxon>
        <taxon>Marseilla</taxon>
    </lineage>
</organism>
<dbReference type="PANTHER" id="PTHR12835:SF5">
    <property type="entry name" value="BIOTIN--PROTEIN LIGASE"/>
    <property type="match status" value="1"/>
</dbReference>
<keyword evidence="4" id="KW-1185">Reference proteome</keyword>
<dbReference type="EMBL" id="JACJJL010000004">
    <property type="protein sequence ID" value="MBM6660829.1"/>
    <property type="molecule type" value="Genomic_DNA"/>
</dbReference>
<dbReference type="GO" id="GO:0005737">
    <property type="term" value="C:cytoplasm"/>
    <property type="evidence" value="ECO:0007669"/>
    <property type="project" value="TreeGrafter"/>
</dbReference>
<evidence type="ECO:0000259" key="2">
    <source>
        <dbReference type="PROSITE" id="PS51733"/>
    </source>
</evidence>
<proteinExistence type="predicted"/>
<evidence type="ECO:0000313" key="3">
    <source>
        <dbReference type="EMBL" id="MBM6660829.1"/>
    </source>
</evidence>
<protein>
    <submittedName>
        <fullName evidence="3">Biotin--[acetyl-CoA-carboxylase] ligase</fullName>
        <ecNumber evidence="3">6.3.4.15</ecNumber>
    </submittedName>
</protein>
<dbReference type="RefSeq" id="WP_205107973.1">
    <property type="nucleotide sequence ID" value="NZ_JACJJL010000004.1"/>
</dbReference>
<gene>
    <name evidence="3" type="ORF">H6B30_03510</name>
</gene>
<comment type="caution">
    <text evidence="3">The sequence shown here is derived from an EMBL/GenBank/DDBJ whole genome shotgun (WGS) entry which is preliminary data.</text>
</comment>
<dbReference type="CDD" id="cd16442">
    <property type="entry name" value="BPL"/>
    <property type="match status" value="1"/>
</dbReference>
<evidence type="ECO:0000256" key="1">
    <source>
        <dbReference type="ARBA" id="ARBA00022598"/>
    </source>
</evidence>
<dbReference type="Gene3D" id="3.30.930.10">
    <property type="entry name" value="Bira Bifunctional Protein, Domain 2"/>
    <property type="match status" value="1"/>
</dbReference>
<dbReference type="NCBIfam" id="TIGR00121">
    <property type="entry name" value="birA_ligase"/>
    <property type="match status" value="1"/>
</dbReference>
<dbReference type="PANTHER" id="PTHR12835">
    <property type="entry name" value="BIOTIN PROTEIN LIGASE"/>
    <property type="match status" value="1"/>
</dbReference>
<dbReference type="SUPFAM" id="SSF55681">
    <property type="entry name" value="Class II aaRS and biotin synthetases"/>
    <property type="match status" value="1"/>
</dbReference>
<dbReference type="EC" id="6.3.4.15" evidence="3"/>
<dbReference type="Pfam" id="PF03099">
    <property type="entry name" value="BPL_LplA_LipB"/>
    <property type="match status" value="1"/>
</dbReference>
<dbReference type="AlphaFoldDB" id="A0A938WKR8"/>
<sequence length="244" mass="26942">MKDIVYIHIPETDSTNRLLREYTGDEGRLMTVATTDYQTAGRGQGTNTWESERGSNLLVSIRLHPRGLHASRQYAMAEAGALAVCDTVARLTGEATIKWPNDIYVGDRKISGTLSECDISGSTIKTCTLGIGINVNQRSFAGGAPNPVSIIQLTGRTTPTADVLDCLTDRIAHYAAMVDSGQYERLHNLYLGTLYRREGLYRYRDAGGEFMATTATVRPEGPLVLRRADGRLSEYEFKEVKFII</sequence>
<feature type="domain" description="BPL/LPL catalytic" evidence="2">
    <location>
        <begin position="1"/>
        <end position="179"/>
    </location>
</feature>
<keyword evidence="1 3" id="KW-0436">Ligase</keyword>
<dbReference type="InterPro" id="IPR004408">
    <property type="entry name" value="Biotin_CoA_COase_ligase"/>
</dbReference>
<accession>A0A938WKR8</accession>